<sequence length="185" mass="20975">MSEIIPRSFYSRRVIEVAPDLVGMWLVRQINESIQRVQIVETEAYEQSEPACHAHRGQTSRNIVMFGSPGYAYVYFVYGMHYCFNIVTDKENTASAVLIRAVAFRDHARLGAGPAKACKALSIDKTLNEIDVTNPQGGLWLEVGEFPPLSQTTRIGITKGVDLPWRWYWQGHQSVSKKSRDLDKK</sequence>
<dbReference type="EMBL" id="JAAHFQ010000005">
    <property type="protein sequence ID" value="NER26169.1"/>
    <property type="molecule type" value="Genomic_DNA"/>
</dbReference>
<dbReference type="Gene3D" id="3.10.300.10">
    <property type="entry name" value="Methylpurine-DNA glycosylase (MPG)"/>
    <property type="match status" value="2"/>
</dbReference>
<keyword evidence="4 5" id="KW-0234">DNA repair</keyword>
<dbReference type="InterPro" id="IPR036995">
    <property type="entry name" value="MPG_sf"/>
</dbReference>
<evidence type="ECO:0000256" key="3">
    <source>
        <dbReference type="ARBA" id="ARBA00022801"/>
    </source>
</evidence>
<dbReference type="PANTHER" id="PTHR10429">
    <property type="entry name" value="DNA-3-METHYLADENINE GLYCOSYLASE"/>
    <property type="match status" value="1"/>
</dbReference>
<evidence type="ECO:0000256" key="4">
    <source>
        <dbReference type="ARBA" id="ARBA00023204"/>
    </source>
</evidence>
<evidence type="ECO:0000256" key="2">
    <source>
        <dbReference type="ARBA" id="ARBA00022763"/>
    </source>
</evidence>
<gene>
    <name evidence="6" type="ORF">F6J89_00460</name>
</gene>
<dbReference type="HAMAP" id="MF_00527">
    <property type="entry name" value="3MGH"/>
    <property type="match status" value="1"/>
</dbReference>
<dbReference type="InterPro" id="IPR011034">
    <property type="entry name" value="Formyl_transferase-like_C_sf"/>
</dbReference>
<organism evidence="6">
    <name type="scientific">Symploca sp. SIO1C4</name>
    <dbReference type="NCBI Taxonomy" id="2607765"/>
    <lineage>
        <taxon>Bacteria</taxon>
        <taxon>Bacillati</taxon>
        <taxon>Cyanobacteriota</taxon>
        <taxon>Cyanophyceae</taxon>
        <taxon>Coleofasciculales</taxon>
        <taxon>Coleofasciculaceae</taxon>
        <taxon>Symploca</taxon>
    </lineage>
</organism>
<dbReference type="SUPFAM" id="SSF50486">
    <property type="entry name" value="FMT C-terminal domain-like"/>
    <property type="match status" value="1"/>
</dbReference>
<dbReference type="GO" id="GO:0003905">
    <property type="term" value="F:alkylbase DNA N-glycosylase activity"/>
    <property type="evidence" value="ECO:0007669"/>
    <property type="project" value="InterPro"/>
</dbReference>
<reference evidence="6" key="1">
    <citation type="submission" date="2019-11" db="EMBL/GenBank/DDBJ databases">
        <title>Genomic insights into an expanded diversity of filamentous marine cyanobacteria reveals the extraordinary biosynthetic potential of Moorea and Okeania.</title>
        <authorList>
            <person name="Ferreira Leao T."/>
            <person name="Wang M."/>
            <person name="Moss N."/>
            <person name="Da Silva R."/>
            <person name="Sanders J."/>
            <person name="Nurk S."/>
            <person name="Gurevich A."/>
            <person name="Humphrey G."/>
            <person name="Reher R."/>
            <person name="Zhu Q."/>
            <person name="Belda-Ferre P."/>
            <person name="Glukhov E."/>
            <person name="Rex R."/>
            <person name="Dorrestein P.C."/>
            <person name="Knight R."/>
            <person name="Pevzner P."/>
            <person name="Gerwick W.H."/>
            <person name="Gerwick L."/>
        </authorList>
    </citation>
    <scope>NUCLEOTIDE SEQUENCE</scope>
    <source>
        <strain evidence="6">SIO1C4</strain>
    </source>
</reference>
<dbReference type="InterPro" id="IPR003180">
    <property type="entry name" value="MPG"/>
</dbReference>
<dbReference type="PANTHER" id="PTHR10429:SF0">
    <property type="entry name" value="DNA-3-METHYLADENINE GLYCOSYLASE"/>
    <property type="match status" value="1"/>
</dbReference>
<accession>A0A6B3MZA5</accession>
<keyword evidence="2 5" id="KW-0227">DNA damage</keyword>
<proteinExistence type="inferred from homology"/>
<dbReference type="EC" id="3.2.2.-" evidence="5"/>
<dbReference type="NCBIfam" id="TIGR00567">
    <property type="entry name" value="3mg"/>
    <property type="match status" value="1"/>
</dbReference>
<evidence type="ECO:0000313" key="6">
    <source>
        <dbReference type="EMBL" id="NER26169.1"/>
    </source>
</evidence>
<dbReference type="AlphaFoldDB" id="A0A6B3MZA5"/>
<comment type="caution">
    <text evidence="6">The sequence shown here is derived from an EMBL/GenBank/DDBJ whole genome shotgun (WGS) entry which is preliminary data.</text>
</comment>
<evidence type="ECO:0000256" key="1">
    <source>
        <dbReference type="ARBA" id="ARBA00009232"/>
    </source>
</evidence>
<dbReference type="GO" id="GO:0006284">
    <property type="term" value="P:base-excision repair"/>
    <property type="evidence" value="ECO:0007669"/>
    <property type="project" value="InterPro"/>
</dbReference>
<dbReference type="Pfam" id="PF02245">
    <property type="entry name" value="Pur_DNA_glyco"/>
    <property type="match status" value="1"/>
</dbReference>
<dbReference type="GO" id="GO:0003677">
    <property type="term" value="F:DNA binding"/>
    <property type="evidence" value="ECO:0007669"/>
    <property type="project" value="InterPro"/>
</dbReference>
<keyword evidence="3 5" id="KW-0378">Hydrolase</keyword>
<name>A0A6B3MZA5_9CYAN</name>
<comment type="similarity">
    <text evidence="1 5">Belongs to the DNA glycosylase MPG family.</text>
</comment>
<dbReference type="CDD" id="cd00540">
    <property type="entry name" value="AAG"/>
    <property type="match status" value="1"/>
</dbReference>
<protein>
    <recommendedName>
        <fullName evidence="5">Putative 3-methyladenine DNA glycosylase</fullName>
        <ecNumber evidence="5">3.2.2.-</ecNumber>
    </recommendedName>
</protein>
<evidence type="ECO:0000256" key="5">
    <source>
        <dbReference type="HAMAP-Rule" id="MF_00527"/>
    </source>
</evidence>